<reference evidence="1" key="1">
    <citation type="journal article" date="2023" name="Mol. Phylogenet. Evol.">
        <title>Genome-scale phylogeny and comparative genomics of the fungal order Sordariales.</title>
        <authorList>
            <person name="Hensen N."/>
            <person name="Bonometti L."/>
            <person name="Westerberg I."/>
            <person name="Brannstrom I.O."/>
            <person name="Guillou S."/>
            <person name="Cros-Aarteil S."/>
            <person name="Calhoun S."/>
            <person name="Haridas S."/>
            <person name="Kuo A."/>
            <person name="Mondo S."/>
            <person name="Pangilinan J."/>
            <person name="Riley R."/>
            <person name="LaButti K."/>
            <person name="Andreopoulos B."/>
            <person name="Lipzen A."/>
            <person name="Chen C."/>
            <person name="Yan M."/>
            <person name="Daum C."/>
            <person name="Ng V."/>
            <person name="Clum A."/>
            <person name="Steindorff A."/>
            <person name="Ohm R.A."/>
            <person name="Martin F."/>
            <person name="Silar P."/>
            <person name="Natvig D.O."/>
            <person name="Lalanne C."/>
            <person name="Gautier V."/>
            <person name="Ament-Velasquez S.L."/>
            <person name="Kruys A."/>
            <person name="Hutchinson M.I."/>
            <person name="Powell A.J."/>
            <person name="Barry K."/>
            <person name="Miller A.N."/>
            <person name="Grigoriev I.V."/>
            <person name="Debuchy R."/>
            <person name="Gladieux P."/>
            <person name="Hiltunen Thoren M."/>
            <person name="Johannesson H."/>
        </authorList>
    </citation>
    <scope>NUCLEOTIDE SEQUENCE</scope>
    <source>
        <strain evidence="1">CBS 103.79</strain>
    </source>
</reference>
<gene>
    <name evidence="1" type="ORF">C8A05DRAFT_46784</name>
</gene>
<dbReference type="Proteomes" id="UP001303889">
    <property type="component" value="Unassembled WGS sequence"/>
</dbReference>
<evidence type="ECO:0000313" key="2">
    <source>
        <dbReference type="Proteomes" id="UP001303889"/>
    </source>
</evidence>
<reference evidence="1" key="2">
    <citation type="submission" date="2023-05" db="EMBL/GenBank/DDBJ databases">
        <authorList>
            <consortium name="Lawrence Berkeley National Laboratory"/>
            <person name="Steindorff A."/>
            <person name="Hensen N."/>
            <person name="Bonometti L."/>
            <person name="Westerberg I."/>
            <person name="Brannstrom I.O."/>
            <person name="Guillou S."/>
            <person name="Cros-Aarteil S."/>
            <person name="Calhoun S."/>
            <person name="Haridas S."/>
            <person name="Kuo A."/>
            <person name="Mondo S."/>
            <person name="Pangilinan J."/>
            <person name="Riley R."/>
            <person name="Labutti K."/>
            <person name="Andreopoulos B."/>
            <person name="Lipzen A."/>
            <person name="Chen C."/>
            <person name="Yanf M."/>
            <person name="Daum C."/>
            <person name="Ng V."/>
            <person name="Clum A."/>
            <person name="Ohm R."/>
            <person name="Martin F."/>
            <person name="Silar P."/>
            <person name="Natvig D."/>
            <person name="Lalanne C."/>
            <person name="Gautier V."/>
            <person name="Ament-Velasquez S.L."/>
            <person name="Kruys A."/>
            <person name="Hutchinson M.I."/>
            <person name="Powell A.J."/>
            <person name="Barry K."/>
            <person name="Miller A.N."/>
            <person name="Grigoriev I.V."/>
            <person name="Debuchy R."/>
            <person name="Gladieux P."/>
            <person name="Thoren M.H."/>
            <person name="Johannesson H."/>
        </authorList>
    </citation>
    <scope>NUCLEOTIDE SEQUENCE</scope>
    <source>
        <strain evidence="1">CBS 103.79</strain>
    </source>
</reference>
<proteinExistence type="predicted"/>
<name>A0AAN6RQT0_9PEZI</name>
<dbReference type="EMBL" id="MU855839">
    <property type="protein sequence ID" value="KAK3899058.1"/>
    <property type="molecule type" value="Genomic_DNA"/>
</dbReference>
<accession>A0AAN6RQT0</accession>
<sequence length="276" mass="29693">MAGHSSASLGSDALLGADDYGTSISNPVGAPYILMSYIHGTVAAELRSLKSCAPLLFGTPDQDLKFFTGEYYAGPDLQTGLGPWSLPSAYYADLTTHLLTSVAASSHPELTENPLFMLPTILNHLLGVHGEPDSSGLFRLTNCDFGAHNILVGDDFNIVGIFNFDGVMAAPVEAVAQYLTLRFLDTEPLGIFPTKPAVVERVKRTTPNLKEYKELLAQVEREVTAASGNADGGSIGVSIYKGMTAYTQRQDCVNEIWMEACLKMMVEDAKGLVHAR</sequence>
<evidence type="ECO:0008006" key="3">
    <source>
        <dbReference type="Google" id="ProtNLM"/>
    </source>
</evidence>
<organism evidence="1 2">
    <name type="scientific">Staphylotrichum tortipilum</name>
    <dbReference type="NCBI Taxonomy" id="2831512"/>
    <lineage>
        <taxon>Eukaryota</taxon>
        <taxon>Fungi</taxon>
        <taxon>Dikarya</taxon>
        <taxon>Ascomycota</taxon>
        <taxon>Pezizomycotina</taxon>
        <taxon>Sordariomycetes</taxon>
        <taxon>Sordariomycetidae</taxon>
        <taxon>Sordariales</taxon>
        <taxon>Chaetomiaceae</taxon>
        <taxon>Staphylotrichum</taxon>
    </lineage>
</organism>
<dbReference type="AlphaFoldDB" id="A0AAN6RQT0"/>
<protein>
    <recommendedName>
        <fullName evidence="3">Aminoglycoside phosphotransferase domain-containing protein</fullName>
    </recommendedName>
</protein>
<keyword evidence="2" id="KW-1185">Reference proteome</keyword>
<evidence type="ECO:0000313" key="1">
    <source>
        <dbReference type="EMBL" id="KAK3899058.1"/>
    </source>
</evidence>
<comment type="caution">
    <text evidence="1">The sequence shown here is derived from an EMBL/GenBank/DDBJ whole genome shotgun (WGS) entry which is preliminary data.</text>
</comment>